<dbReference type="Pfam" id="PF00069">
    <property type="entry name" value="Pkinase"/>
    <property type="match status" value="1"/>
</dbReference>
<dbReference type="CDD" id="cd14014">
    <property type="entry name" value="STKc_PknB_like"/>
    <property type="match status" value="1"/>
</dbReference>
<dbReference type="GO" id="GO:0004674">
    <property type="term" value="F:protein serine/threonine kinase activity"/>
    <property type="evidence" value="ECO:0007669"/>
    <property type="project" value="TreeGrafter"/>
</dbReference>
<dbReference type="Gene3D" id="3.30.200.20">
    <property type="entry name" value="Phosphorylase Kinase, domain 1"/>
    <property type="match status" value="1"/>
</dbReference>
<evidence type="ECO:0000256" key="5">
    <source>
        <dbReference type="PROSITE-ProRule" id="PRU10141"/>
    </source>
</evidence>
<dbReference type="PROSITE" id="PS00108">
    <property type="entry name" value="PROTEIN_KINASE_ST"/>
    <property type="match status" value="1"/>
</dbReference>
<evidence type="ECO:0000256" key="1">
    <source>
        <dbReference type="ARBA" id="ARBA00022679"/>
    </source>
</evidence>
<dbReference type="PANTHER" id="PTHR43289">
    <property type="entry name" value="MITOGEN-ACTIVATED PROTEIN KINASE KINASE KINASE 20-RELATED"/>
    <property type="match status" value="1"/>
</dbReference>
<evidence type="ECO:0000256" key="6">
    <source>
        <dbReference type="SAM" id="Phobius"/>
    </source>
</evidence>
<keyword evidence="6" id="KW-1133">Transmembrane helix</keyword>
<dbReference type="EMBL" id="CP027860">
    <property type="protein sequence ID" value="AVP96544.1"/>
    <property type="molecule type" value="Genomic_DNA"/>
</dbReference>
<accession>A0A2P1PNX0</accession>
<dbReference type="OrthoDB" id="9783151at2"/>
<keyword evidence="2 5" id="KW-0547">Nucleotide-binding</keyword>
<dbReference type="AlphaFoldDB" id="A0A2P1PNX0"/>
<proteinExistence type="predicted"/>
<feature type="binding site" evidence="5">
    <location>
        <position position="106"/>
    </location>
    <ligand>
        <name>ATP</name>
        <dbReference type="ChEBI" id="CHEBI:30616"/>
    </ligand>
</feature>
<dbReference type="Proteomes" id="UP000241074">
    <property type="component" value="Chromosome"/>
</dbReference>
<protein>
    <recommendedName>
        <fullName evidence="7">Protein kinase domain-containing protein</fullName>
    </recommendedName>
</protein>
<dbReference type="InterPro" id="IPR008271">
    <property type="entry name" value="Ser/Thr_kinase_AS"/>
</dbReference>
<keyword evidence="9" id="KW-1185">Reference proteome</keyword>
<evidence type="ECO:0000259" key="7">
    <source>
        <dbReference type="PROSITE" id="PS50011"/>
    </source>
</evidence>
<keyword evidence="4 5" id="KW-0067">ATP-binding</keyword>
<keyword evidence="3" id="KW-0418">Kinase</keyword>
<dbReference type="Gene3D" id="1.25.40.10">
    <property type="entry name" value="Tetratricopeptide repeat domain"/>
    <property type="match status" value="1"/>
</dbReference>
<keyword evidence="6" id="KW-0472">Membrane</keyword>
<dbReference type="SMART" id="SM00220">
    <property type="entry name" value="S_TKc"/>
    <property type="match status" value="1"/>
</dbReference>
<feature type="domain" description="Protein kinase" evidence="7">
    <location>
        <begin position="75"/>
        <end position="336"/>
    </location>
</feature>
<dbReference type="InterPro" id="IPR011009">
    <property type="entry name" value="Kinase-like_dom_sf"/>
</dbReference>
<dbReference type="PROSITE" id="PS50011">
    <property type="entry name" value="PROTEIN_KINASE_DOM"/>
    <property type="match status" value="1"/>
</dbReference>
<evidence type="ECO:0000256" key="2">
    <source>
        <dbReference type="ARBA" id="ARBA00022741"/>
    </source>
</evidence>
<feature type="transmembrane region" description="Helical" evidence="6">
    <location>
        <begin position="364"/>
        <end position="385"/>
    </location>
</feature>
<dbReference type="KEGG" id="xba:C7S18_04720"/>
<keyword evidence="6" id="KW-0812">Transmembrane</keyword>
<dbReference type="InterPro" id="IPR011990">
    <property type="entry name" value="TPR-like_helical_dom_sf"/>
</dbReference>
<keyword evidence="1" id="KW-0808">Transferase</keyword>
<organism evidence="8 9">
    <name type="scientific">Ahniella affigens</name>
    <dbReference type="NCBI Taxonomy" id="2021234"/>
    <lineage>
        <taxon>Bacteria</taxon>
        <taxon>Pseudomonadati</taxon>
        <taxon>Pseudomonadota</taxon>
        <taxon>Gammaproteobacteria</taxon>
        <taxon>Lysobacterales</taxon>
        <taxon>Rhodanobacteraceae</taxon>
        <taxon>Ahniella</taxon>
    </lineage>
</organism>
<dbReference type="SUPFAM" id="SSF56112">
    <property type="entry name" value="Protein kinase-like (PK-like)"/>
    <property type="match status" value="1"/>
</dbReference>
<dbReference type="PANTHER" id="PTHR43289:SF6">
    <property type="entry name" value="SERINE_THREONINE-PROTEIN KINASE NEKL-3"/>
    <property type="match status" value="1"/>
</dbReference>
<dbReference type="InterPro" id="IPR017441">
    <property type="entry name" value="Protein_kinase_ATP_BS"/>
</dbReference>
<dbReference type="PROSITE" id="PS00107">
    <property type="entry name" value="PROTEIN_KINASE_ATP"/>
    <property type="match status" value="1"/>
</dbReference>
<evidence type="ECO:0000256" key="4">
    <source>
        <dbReference type="ARBA" id="ARBA00022840"/>
    </source>
</evidence>
<dbReference type="InterPro" id="IPR000719">
    <property type="entry name" value="Prot_kinase_dom"/>
</dbReference>
<gene>
    <name evidence="8" type="ORF">C7S18_04720</name>
</gene>
<name>A0A2P1PNX0_9GAMM</name>
<dbReference type="Gene3D" id="1.10.510.10">
    <property type="entry name" value="Transferase(Phosphotransferase) domain 1"/>
    <property type="match status" value="1"/>
</dbReference>
<sequence length="909" mass="101183">MSDDSPKAQAFDAIEQELDRLLSLNPLERAEALVALRRSRPDLAQEVARWLNDIEASAGFLEPESRHAGQRIGAWALVRLLGRGGMGEVWLAERADGVYEKRAAIKFLRLDRLDTARRLIQERELLARLEHPHIARLLDAGEDARAGAYLITDWIDGENLDQWLKSAPRPLALRLQIFAQVASAVAHAHRHLIIHRDIKPANIMIDANQRPFLLDFGIARIAADSQNASETRDLVATPNYAAPEQLQGGAVGTRADVYGLGALLYRLLTEQDALPLHGLALAELVHVVCERLPMPPSKTAPERGISRDLDAICLKALEKAPEQRYQSVDALLDDLAAYRQGAPVSARRGGVGYRLSKMLSRHRLAVGGAALLLLAIIGGTTATWWQAQVAAREAERANAVKAFLMELFASIDPEQSKGGQVLAEDLVQEGETRLQQETDLDPELRYELLTMLARMRLDLRQFDARLRNQTEACALAVSNYGPASDAATICTIELADSLRQNQQIDAANTTLEPVLRTLEQAKNPDPMRLAFAFEVQFMIERDRDHPEQAEHAIQKSIALARVAESGIGQQTVHSLEQYAVLLNTFGRLDEAEPLLLEILAFDQAHPDVRARSEQINTRWNLLTYYWSRERYQAVLDAMAGLTKETEEDLGRNHVAYFRQRQLLANVYARLGNFAQAIQIRHDVDAIDGIDRWANGNFRQMLWADQTLDLSAIGRTADSQRLAARTLTLTDERDLPQGPAFVACYGALYAAALEQSPAQREQWSECLQARFAKLNQAQQAAYRRFLLQADAVSLRQQGQTDAAISRLREAVALAAASGNGGHALERLEANLGFALIDAKHYAEAVPLLSRVRGKLAERLGITHPSIMQIDAVLYSVPEVDRPGLSSRDLQAQATRFQQRYGRPADRLRLW</sequence>
<dbReference type="RefSeq" id="WP_106890472.1">
    <property type="nucleotide sequence ID" value="NZ_CP027860.1"/>
</dbReference>
<dbReference type="SUPFAM" id="SSF48452">
    <property type="entry name" value="TPR-like"/>
    <property type="match status" value="1"/>
</dbReference>
<reference evidence="8 9" key="2">
    <citation type="submission" date="2018-03" db="EMBL/GenBank/DDBJ databases">
        <authorList>
            <person name="Keele B.F."/>
        </authorList>
    </citation>
    <scope>NUCLEOTIDE SEQUENCE [LARGE SCALE GENOMIC DNA]</scope>
    <source>
        <strain evidence="8 9">D13</strain>
    </source>
</reference>
<reference evidence="8 9" key="1">
    <citation type="submission" date="2018-03" db="EMBL/GenBank/DDBJ databases">
        <title>Ahniella affigens gen. nov., sp. nov., a gammaproteobacterium isolated from sandy soil near a stream.</title>
        <authorList>
            <person name="Ko Y."/>
            <person name="Kim J.-H."/>
        </authorList>
    </citation>
    <scope>NUCLEOTIDE SEQUENCE [LARGE SCALE GENOMIC DNA]</scope>
    <source>
        <strain evidence="8 9">D13</strain>
    </source>
</reference>
<evidence type="ECO:0000313" key="8">
    <source>
        <dbReference type="EMBL" id="AVP96544.1"/>
    </source>
</evidence>
<dbReference type="GO" id="GO:0005524">
    <property type="term" value="F:ATP binding"/>
    <property type="evidence" value="ECO:0007669"/>
    <property type="project" value="UniProtKB-UniRule"/>
</dbReference>
<evidence type="ECO:0000313" key="9">
    <source>
        <dbReference type="Proteomes" id="UP000241074"/>
    </source>
</evidence>
<evidence type="ECO:0000256" key="3">
    <source>
        <dbReference type="ARBA" id="ARBA00022777"/>
    </source>
</evidence>